<dbReference type="EMBL" id="JABCKV010000006">
    <property type="protein sequence ID" value="KAG5647829.1"/>
    <property type="molecule type" value="Genomic_DNA"/>
</dbReference>
<evidence type="ECO:0000313" key="8">
    <source>
        <dbReference type="Proteomes" id="UP000775547"/>
    </source>
</evidence>
<evidence type="ECO:0000256" key="3">
    <source>
        <dbReference type="ARBA" id="ARBA00012922"/>
    </source>
</evidence>
<feature type="binding site" evidence="5">
    <location>
        <begin position="212"/>
        <end position="215"/>
    </location>
    <ligand>
        <name>substrate</name>
    </ligand>
</feature>
<dbReference type="SUPFAM" id="SSF75304">
    <property type="entry name" value="Amidase signature (AS) enzymes"/>
    <property type="match status" value="1"/>
</dbReference>
<evidence type="ECO:0000256" key="4">
    <source>
        <dbReference type="ARBA" id="ARBA00022801"/>
    </source>
</evidence>
<evidence type="ECO:0000313" key="7">
    <source>
        <dbReference type="EMBL" id="KAG5647829.1"/>
    </source>
</evidence>
<name>A0A9P7GC82_9AGAR</name>
<dbReference type="InterPro" id="IPR052096">
    <property type="entry name" value="Endocannabinoid_amidase"/>
</dbReference>
<evidence type="ECO:0000259" key="6">
    <source>
        <dbReference type="Pfam" id="PF01425"/>
    </source>
</evidence>
<comment type="caution">
    <text evidence="7">The sequence shown here is derived from an EMBL/GenBank/DDBJ whole genome shotgun (WGS) entry which is preliminary data.</text>
</comment>
<dbReference type="EC" id="3.5.1.4" evidence="3"/>
<dbReference type="InterPro" id="IPR020556">
    <property type="entry name" value="Amidase_CS"/>
</dbReference>
<keyword evidence="4" id="KW-0378">Hydrolase</keyword>
<evidence type="ECO:0000256" key="5">
    <source>
        <dbReference type="PIRSR" id="PIRSR001221-2"/>
    </source>
</evidence>
<organism evidence="7 8">
    <name type="scientific">Asterophora parasitica</name>
    <dbReference type="NCBI Taxonomy" id="117018"/>
    <lineage>
        <taxon>Eukaryota</taxon>
        <taxon>Fungi</taxon>
        <taxon>Dikarya</taxon>
        <taxon>Basidiomycota</taxon>
        <taxon>Agaricomycotina</taxon>
        <taxon>Agaricomycetes</taxon>
        <taxon>Agaricomycetidae</taxon>
        <taxon>Agaricales</taxon>
        <taxon>Tricholomatineae</taxon>
        <taxon>Lyophyllaceae</taxon>
        <taxon>Asterophora</taxon>
    </lineage>
</organism>
<dbReference type="OrthoDB" id="6428749at2759"/>
<accession>A0A9P7GC82</accession>
<comment type="catalytic activity">
    <reaction evidence="1">
        <text>a monocarboxylic acid amide + H2O = a monocarboxylate + NH4(+)</text>
        <dbReference type="Rhea" id="RHEA:12020"/>
        <dbReference type="ChEBI" id="CHEBI:15377"/>
        <dbReference type="ChEBI" id="CHEBI:28938"/>
        <dbReference type="ChEBI" id="CHEBI:35757"/>
        <dbReference type="ChEBI" id="CHEBI:83628"/>
        <dbReference type="EC" id="3.5.1.4"/>
    </reaction>
</comment>
<dbReference type="PANTHER" id="PTHR45847:SF6">
    <property type="entry name" value="FATTY ACID AMIDE HYDROLASE"/>
    <property type="match status" value="1"/>
</dbReference>
<comment type="similarity">
    <text evidence="2">Belongs to the amidase family.</text>
</comment>
<sequence>MWPFSPSYLTVVKSKQARRTQAVDSASLTLSSEYDKFTDATATQIVAHIEKGEWTASQVVEAYITRAAYAQAKTNCLTEVMFDWAREQAKELDEEFATTKSLRGPLHGVPVSPLVVLDFDIIGFDSSIGFTQWANKPATTNADLVSQFIAAGAVLFVKTNVPQTMFAFECSNPLWGRTTNPYNNKYTSGGSSGGEGALLAMDGSAVGIGTDIGGSLRIPATYCGIYSLKPAASRISDAGAGGPVPGFEGIKTVLGPMGRSVDDLQLVSRLVFGAAGIDQSVPPLPYREPTLSPKLRFGYYTSDNYIKASPACKRAVLETVEALQKQGHECIEFNVPAADAFNIFVGLTAADGFKKMLSHLGPDPIENSLWLVTSGPSLPAFIRNFAAWVLETVLGDSIFATSVRAAKVSTVREYTELVAQREDFIKFFRKEVWDKHGFDGIIAPVQALPQLPHGGCDNFSGLAAGTILYNVLDHPVGCIPVTRVDPVKDQITDEWRNGPGHGSVVVEGGLYDGKKALYNPVETAGMPVGVQFVAKKWEEEKVLAMMRVADEALGKDRGFGPGGWNGWKLKKSQL</sequence>
<dbReference type="Proteomes" id="UP000775547">
    <property type="component" value="Unassembled WGS sequence"/>
</dbReference>
<dbReference type="PROSITE" id="PS00571">
    <property type="entry name" value="AMIDASES"/>
    <property type="match status" value="1"/>
</dbReference>
<dbReference type="PIRSF" id="PIRSF001221">
    <property type="entry name" value="Amidase_fungi"/>
    <property type="match status" value="1"/>
</dbReference>
<evidence type="ECO:0000256" key="2">
    <source>
        <dbReference type="ARBA" id="ARBA00009199"/>
    </source>
</evidence>
<dbReference type="Gene3D" id="3.90.1300.10">
    <property type="entry name" value="Amidase signature (AS) domain"/>
    <property type="match status" value="1"/>
</dbReference>
<keyword evidence="8" id="KW-1185">Reference proteome</keyword>
<reference evidence="7" key="2">
    <citation type="submission" date="2021-10" db="EMBL/GenBank/DDBJ databases">
        <title>Phylogenomics reveals ancestral predisposition of the termite-cultivated fungus Termitomyces towards a domesticated lifestyle.</title>
        <authorList>
            <person name="Auxier B."/>
            <person name="Grum-Grzhimaylo A."/>
            <person name="Cardenas M.E."/>
            <person name="Lodge J.D."/>
            <person name="Laessoe T."/>
            <person name="Pedersen O."/>
            <person name="Smith M.E."/>
            <person name="Kuyper T.W."/>
            <person name="Franco-Molano E.A."/>
            <person name="Baroni T.J."/>
            <person name="Aanen D.K."/>
        </authorList>
    </citation>
    <scope>NUCLEOTIDE SEQUENCE</scope>
    <source>
        <strain evidence="7">AP01</strain>
        <tissue evidence="7">Mycelium</tissue>
    </source>
</reference>
<evidence type="ECO:0000256" key="1">
    <source>
        <dbReference type="ARBA" id="ARBA00001311"/>
    </source>
</evidence>
<feature type="domain" description="Amidase" evidence="6">
    <location>
        <begin position="59"/>
        <end position="543"/>
    </location>
</feature>
<dbReference type="InterPro" id="IPR036928">
    <property type="entry name" value="AS_sf"/>
</dbReference>
<reference evidence="7" key="1">
    <citation type="submission" date="2020-07" db="EMBL/GenBank/DDBJ databases">
        <authorList>
            <person name="Nieuwenhuis M."/>
            <person name="Van De Peppel L.J.J."/>
        </authorList>
    </citation>
    <scope>NUCLEOTIDE SEQUENCE</scope>
    <source>
        <strain evidence="7">AP01</strain>
        <tissue evidence="7">Mycelium</tissue>
    </source>
</reference>
<gene>
    <name evidence="7" type="ORF">DXG03_007753</name>
</gene>
<feature type="binding site" evidence="5">
    <location>
        <position position="191"/>
    </location>
    <ligand>
        <name>substrate</name>
    </ligand>
</feature>
<dbReference type="GO" id="GO:0017064">
    <property type="term" value="F:fatty acid amide hydrolase activity"/>
    <property type="evidence" value="ECO:0007669"/>
    <property type="project" value="TreeGrafter"/>
</dbReference>
<dbReference type="InterPro" id="IPR023631">
    <property type="entry name" value="Amidase_dom"/>
</dbReference>
<dbReference type="FunFam" id="3.90.1300.10:FF:000003">
    <property type="entry name" value="Amidase signature enzyme"/>
    <property type="match status" value="1"/>
</dbReference>
<feature type="binding site" evidence="5">
    <location>
        <position position="165"/>
    </location>
    <ligand>
        <name>substrate</name>
    </ligand>
</feature>
<dbReference type="GO" id="GO:0004040">
    <property type="term" value="F:amidase activity"/>
    <property type="evidence" value="ECO:0007669"/>
    <property type="project" value="UniProtKB-EC"/>
</dbReference>
<dbReference type="GO" id="GO:0009062">
    <property type="term" value="P:fatty acid catabolic process"/>
    <property type="evidence" value="ECO:0007669"/>
    <property type="project" value="TreeGrafter"/>
</dbReference>
<proteinExistence type="inferred from homology"/>
<dbReference type="PANTHER" id="PTHR45847">
    <property type="entry name" value="FATTY ACID AMIDE HYDROLASE"/>
    <property type="match status" value="1"/>
</dbReference>
<dbReference type="Pfam" id="PF01425">
    <property type="entry name" value="Amidase"/>
    <property type="match status" value="1"/>
</dbReference>
<protein>
    <recommendedName>
        <fullName evidence="3">amidase</fullName>
        <ecNumber evidence="3">3.5.1.4</ecNumber>
    </recommendedName>
</protein>
<dbReference type="AlphaFoldDB" id="A0A9P7GC82"/>